<evidence type="ECO:0000259" key="4">
    <source>
        <dbReference type="PROSITE" id="PS50089"/>
    </source>
</evidence>
<dbReference type="InterPro" id="IPR001841">
    <property type="entry name" value="Znf_RING"/>
</dbReference>
<dbReference type="AlphaFoldDB" id="A0A6C0BIX1"/>
<dbReference type="Gene3D" id="3.30.40.10">
    <property type="entry name" value="Zinc/RING finger domain, C3HC4 (zinc finger)"/>
    <property type="match status" value="1"/>
</dbReference>
<keyword evidence="1" id="KW-0479">Metal-binding</keyword>
<keyword evidence="3" id="KW-0862">Zinc</keyword>
<accession>A0A6C0BIX1</accession>
<sequence>MASQGSSPLLSGMEFALGHLAPVDFMDLNAGAGPSSETTRLGNTIGATRTIQQRFMNEVQQGGHDERDWIRTWRKKLKETISHFNDQYHDFLIRDKNPETVGKMKALIARMANMPSNSRNYFPELGWDISMNTIVTDLETDLELNFGETKDGLKKILRVYAETLKELFLLDARLQDKITKAGSITDKLQGILSIEANSELATLAEPMAAYVASVLKNNDISSDFVLFMMTYKRWLALYEIVTLLKVTESSSIPTCCVCAEASVTHAMIPCGHTFCSGCITKQMSLCYICRTSIRDRLKLHFP</sequence>
<dbReference type="InterPro" id="IPR013083">
    <property type="entry name" value="Znf_RING/FYVE/PHD"/>
</dbReference>
<organism evidence="5">
    <name type="scientific">viral metagenome</name>
    <dbReference type="NCBI Taxonomy" id="1070528"/>
    <lineage>
        <taxon>unclassified sequences</taxon>
        <taxon>metagenomes</taxon>
        <taxon>organismal metagenomes</taxon>
    </lineage>
</organism>
<evidence type="ECO:0000256" key="1">
    <source>
        <dbReference type="ARBA" id="ARBA00022723"/>
    </source>
</evidence>
<reference evidence="5" key="1">
    <citation type="journal article" date="2020" name="Nature">
        <title>Giant virus diversity and host interactions through global metagenomics.</title>
        <authorList>
            <person name="Schulz F."/>
            <person name="Roux S."/>
            <person name="Paez-Espino D."/>
            <person name="Jungbluth S."/>
            <person name="Walsh D.A."/>
            <person name="Denef V.J."/>
            <person name="McMahon K.D."/>
            <person name="Konstantinidis K.T."/>
            <person name="Eloe-Fadrosh E.A."/>
            <person name="Kyrpides N.C."/>
            <person name="Woyke T."/>
        </authorList>
    </citation>
    <scope>NUCLEOTIDE SEQUENCE</scope>
    <source>
        <strain evidence="5">GVMAG-M-3300013006-15</strain>
    </source>
</reference>
<dbReference type="PROSITE" id="PS00518">
    <property type="entry name" value="ZF_RING_1"/>
    <property type="match status" value="1"/>
</dbReference>
<dbReference type="EMBL" id="MN739162">
    <property type="protein sequence ID" value="QHS91654.1"/>
    <property type="molecule type" value="Genomic_DNA"/>
</dbReference>
<protein>
    <recommendedName>
        <fullName evidence="4">RING-type domain-containing protein</fullName>
    </recommendedName>
</protein>
<dbReference type="Pfam" id="PF13920">
    <property type="entry name" value="zf-C3HC4_3"/>
    <property type="match status" value="1"/>
</dbReference>
<proteinExistence type="predicted"/>
<keyword evidence="2" id="KW-0863">Zinc-finger</keyword>
<evidence type="ECO:0000256" key="2">
    <source>
        <dbReference type="ARBA" id="ARBA00022771"/>
    </source>
</evidence>
<dbReference type="PROSITE" id="PS50089">
    <property type="entry name" value="ZF_RING_2"/>
    <property type="match status" value="1"/>
</dbReference>
<dbReference type="InterPro" id="IPR017907">
    <property type="entry name" value="Znf_RING_CS"/>
</dbReference>
<evidence type="ECO:0000256" key="3">
    <source>
        <dbReference type="ARBA" id="ARBA00022833"/>
    </source>
</evidence>
<dbReference type="GO" id="GO:0008270">
    <property type="term" value="F:zinc ion binding"/>
    <property type="evidence" value="ECO:0007669"/>
    <property type="project" value="UniProtKB-KW"/>
</dbReference>
<dbReference type="SUPFAM" id="SSF57850">
    <property type="entry name" value="RING/U-box"/>
    <property type="match status" value="1"/>
</dbReference>
<feature type="domain" description="RING-type" evidence="4">
    <location>
        <begin position="255"/>
        <end position="290"/>
    </location>
</feature>
<name>A0A6C0BIX1_9ZZZZ</name>
<evidence type="ECO:0000313" key="5">
    <source>
        <dbReference type="EMBL" id="QHS91654.1"/>
    </source>
</evidence>